<accession>A0AAI8Z999</accession>
<keyword evidence="3" id="KW-1185">Reference proteome</keyword>
<sequence>MAAHKYTVARPLIEAWMRLFDSIDEVDGDSLNDLYINKLRWPQGDEEVKNKKNLIAWIRKHFPAKDVKGLQVTQLVKDSMMDLGDAPSKVGDRMDTEPGPSTTVVFQALSISPRQTQIPGTFGHQVEQGMVFKQGLAQAPSLVPAVPTLSVPISMPKLPTARKMPTMAKTPLAPTLITPPFPKSTSSMEARPSTDDHHGVTAQAKSPGLVSSTAANCNLATDPAKTRGNDIYHASSIVTIELDPAFLQEVLNQAIAAHNARNWDAAVASLSNAIAFVLMKKEKDRQQQEEAKLQARSSSTVAIKQECGRFEKTPSSSQDIDGDGAHTSAEGGNERAGDDRSGPFTTDEDEEEL</sequence>
<protein>
    <submittedName>
        <fullName evidence="2">Uncharacterized protein</fullName>
    </submittedName>
</protein>
<dbReference type="AlphaFoldDB" id="A0AAI8Z999"/>
<reference evidence="2" key="1">
    <citation type="submission" date="2023-11" db="EMBL/GenBank/DDBJ databases">
        <authorList>
            <person name="Alioto T."/>
            <person name="Alioto T."/>
            <person name="Gomez Garrido J."/>
        </authorList>
    </citation>
    <scope>NUCLEOTIDE SEQUENCE</scope>
</reference>
<evidence type="ECO:0000313" key="2">
    <source>
        <dbReference type="EMBL" id="CAK4034820.1"/>
    </source>
</evidence>
<dbReference type="Proteomes" id="UP001296104">
    <property type="component" value="Unassembled WGS sequence"/>
</dbReference>
<feature type="region of interest" description="Disordered" evidence="1">
    <location>
        <begin position="288"/>
        <end position="353"/>
    </location>
</feature>
<feature type="compositionally biased region" description="Basic and acidic residues" evidence="1">
    <location>
        <begin position="332"/>
        <end position="341"/>
    </location>
</feature>
<evidence type="ECO:0000256" key="1">
    <source>
        <dbReference type="SAM" id="MobiDB-lite"/>
    </source>
</evidence>
<organism evidence="2 3">
    <name type="scientific">Lecanosticta acicola</name>
    <dbReference type="NCBI Taxonomy" id="111012"/>
    <lineage>
        <taxon>Eukaryota</taxon>
        <taxon>Fungi</taxon>
        <taxon>Dikarya</taxon>
        <taxon>Ascomycota</taxon>
        <taxon>Pezizomycotina</taxon>
        <taxon>Dothideomycetes</taxon>
        <taxon>Dothideomycetidae</taxon>
        <taxon>Mycosphaerellales</taxon>
        <taxon>Mycosphaerellaceae</taxon>
        <taxon>Lecanosticta</taxon>
    </lineage>
</organism>
<evidence type="ECO:0000313" key="3">
    <source>
        <dbReference type="Proteomes" id="UP001296104"/>
    </source>
</evidence>
<comment type="caution">
    <text evidence="2">The sequence shown here is derived from an EMBL/GenBank/DDBJ whole genome shotgun (WGS) entry which is preliminary data.</text>
</comment>
<gene>
    <name evidence="2" type="ORF">LECACI_7A009978</name>
</gene>
<dbReference type="EMBL" id="CAVMBE010000139">
    <property type="protein sequence ID" value="CAK4034820.1"/>
    <property type="molecule type" value="Genomic_DNA"/>
</dbReference>
<name>A0AAI8Z999_9PEZI</name>
<feature type="region of interest" description="Disordered" evidence="1">
    <location>
        <begin position="172"/>
        <end position="206"/>
    </location>
</feature>
<proteinExistence type="predicted"/>